<evidence type="ECO:0000256" key="1">
    <source>
        <dbReference type="ARBA" id="ARBA00004230"/>
    </source>
</evidence>
<comment type="subcellular location">
    <subcellularLocation>
        <location evidence="1">Cell projection</location>
        <location evidence="1">Cilium</location>
        <location evidence="1">Flagellum</location>
    </subcellularLocation>
    <subcellularLocation>
        <location evidence="2">Cytoplasm</location>
        <location evidence="2">Cytoskeleton</location>
        <location evidence="2">Cilium axoneme</location>
    </subcellularLocation>
</comment>
<feature type="region of interest" description="Disordered" evidence="9">
    <location>
        <begin position="1"/>
        <end position="49"/>
    </location>
</feature>
<dbReference type="GO" id="GO:0031514">
    <property type="term" value="C:motile cilium"/>
    <property type="evidence" value="ECO:0007669"/>
    <property type="project" value="UniProtKB-SubCell"/>
</dbReference>
<dbReference type="Gene3D" id="2.20.110.10">
    <property type="entry name" value="Histone H3 K4-specific methyltransferase SET7/9 N-terminal domain"/>
    <property type="match status" value="3"/>
</dbReference>
<accession>A0A8K1FFI7</accession>
<reference evidence="10" key="1">
    <citation type="submission" date="2019-03" db="EMBL/GenBank/DDBJ databases">
        <title>Long read genome sequence of the mycoparasitic Pythium oligandrum ATCC 38472 isolated from sugarbeet rhizosphere.</title>
        <authorList>
            <person name="Gaulin E."/>
        </authorList>
    </citation>
    <scope>NUCLEOTIDE SEQUENCE</scope>
    <source>
        <strain evidence="10">ATCC 38472_TT</strain>
    </source>
</reference>
<dbReference type="PANTHER" id="PTHR46613:SF1">
    <property type="entry name" value="RADIAL SPOKE HEAD 10 HOMOLOG B-RELATED"/>
    <property type="match status" value="1"/>
</dbReference>
<dbReference type="EMBL" id="SPLM01000110">
    <property type="protein sequence ID" value="TMW59024.1"/>
    <property type="molecule type" value="Genomic_DNA"/>
</dbReference>
<dbReference type="AlphaFoldDB" id="A0A8K1FFI7"/>
<keyword evidence="7" id="KW-0206">Cytoskeleton</keyword>
<evidence type="ECO:0000313" key="10">
    <source>
        <dbReference type="EMBL" id="TMW59024.1"/>
    </source>
</evidence>
<keyword evidence="3" id="KW-0963">Cytoplasm</keyword>
<feature type="compositionally biased region" description="Basic and acidic residues" evidence="9">
    <location>
        <begin position="1"/>
        <end position="10"/>
    </location>
</feature>
<evidence type="ECO:0000256" key="6">
    <source>
        <dbReference type="ARBA" id="ARBA00023069"/>
    </source>
</evidence>
<dbReference type="SUPFAM" id="SSF82185">
    <property type="entry name" value="Histone H3 K4-specific methyltransferase SET7/9 N-terminal domain"/>
    <property type="match status" value="3"/>
</dbReference>
<evidence type="ECO:0000256" key="7">
    <source>
        <dbReference type="ARBA" id="ARBA00023212"/>
    </source>
</evidence>
<keyword evidence="5" id="KW-0282">Flagellum</keyword>
<evidence type="ECO:0000256" key="8">
    <source>
        <dbReference type="ARBA" id="ARBA00023273"/>
    </source>
</evidence>
<evidence type="ECO:0000313" key="11">
    <source>
        <dbReference type="Proteomes" id="UP000794436"/>
    </source>
</evidence>
<name>A0A8K1FFI7_PYTOL</name>
<dbReference type="InterPro" id="IPR003409">
    <property type="entry name" value="MORN"/>
</dbReference>
<protein>
    <recommendedName>
        <fullName evidence="12">Radial spoke head 10 family protein</fullName>
    </recommendedName>
</protein>
<dbReference type="PANTHER" id="PTHR46613">
    <property type="entry name" value="RADIAL SPOKE HEAD 10 HOMOLOG B-RELATED"/>
    <property type="match status" value="1"/>
</dbReference>
<evidence type="ECO:0008006" key="12">
    <source>
        <dbReference type="Google" id="ProtNLM"/>
    </source>
</evidence>
<evidence type="ECO:0000256" key="3">
    <source>
        <dbReference type="ARBA" id="ARBA00022490"/>
    </source>
</evidence>
<keyword evidence="11" id="KW-1185">Reference proteome</keyword>
<evidence type="ECO:0000256" key="5">
    <source>
        <dbReference type="ARBA" id="ARBA00022846"/>
    </source>
</evidence>
<keyword evidence="4" id="KW-0677">Repeat</keyword>
<keyword evidence="8" id="KW-0966">Cell projection</keyword>
<organism evidence="10 11">
    <name type="scientific">Pythium oligandrum</name>
    <name type="common">Mycoparasitic fungus</name>
    <dbReference type="NCBI Taxonomy" id="41045"/>
    <lineage>
        <taxon>Eukaryota</taxon>
        <taxon>Sar</taxon>
        <taxon>Stramenopiles</taxon>
        <taxon>Oomycota</taxon>
        <taxon>Peronosporomycetes</taxon>
        <taxon>Pythiales</taxon>
        <taxon>Pythiaceae</taxon>
        <taxon>Pythium</taxon>
    </lineage>
</organism>
<dbReference type="OrthoDB" id="294378at2759"/>
<keyword evidence="6" id="KW-0969">Cilium</keyword>
<evidence type="ECO:0000256" key="2">
    <source>
        <dbReference type="ARBA" id="ARBA00004430"/>
    </source>
</evidence>
<dbReference type="GO" id="GO:0005930">
    <property type="term" value="C:axoneme"/>
    <property type="evidence" value="ECO:0007669"/>
    <property type="project" value="UniProtKB-SubCell"/>
</dbReference>
<dbReference type="Pfam" id="PF02493">
    <property type="entry name" value="MORN"/>
    <property type="match status" value="9"/>
</dbReference>
<feature type="region of interest" description="Disordered" evidence="9">
    <location>
        <begin position="628"/>
        <end position="647"/>
    </location>
</feature>
<comment type="caution">
    <text evidence="10">The sequence shown here is derived from an EMBL/GenBank/DDBJ whole genome shotgun (WGS) entry which is preliminary data.</text>
</comment>
<evidence type="ECO:0000256" key="4">
    <source>
        <dbReference type="ARBA" id="ARBA00022737"/>
    </source>
</evidence>
<gene>
    <name evidence="10" type="ORF">Poli38472_007169</name>
</gene>
<sequence>MERMDGERDYASSTEDSDAPKTPMDEVVPSLSTDEAAAPQPASFKSKPPLDPRILGNVILEYTGDTTRVRECDVPVYHGQGRAVFLTGFAYTGEFQYGRMHGHGRIEWTNGVTYDGAFVDNEIQGHGTYTWPNGSSYVGDVVRGRRHGVGVFLTGSQGVVSLPSEDAEDAVMLPFSFSEDAEELVTATSNARYEGEWQDGLPHGHGVLVFDNDRHVRYEGAFVKGYRHGHGVMRYASGNMYTGEWHENVKSGYGTMIWLRSDGVAVEKYVGLWREDRPNGVGRHVWLVSTREKNWYDGAFQSGLRHGRGIFYYANGARYEGEWRENVKHGNGVFLYEDGRVFKGRFQDDRAMDANGAPASPTHALSTSHKLLLFIDDVLPTEASAREKARKATENAALRLNTELRALYRHAIQGQGEEEATLLLVDECRRLLLEGGIVASAGLLERTLAELRDAQRMQCGVDWTANVSSTHPEPLPIALPDVVEPGRVLVFREFVEMLVRLAWQQQILETTAALPKDLTEALAERFVGLFERIAHPKAGDPKPDDALNVLVVNARALQDIYYKHDVTLRKLFSAPPAPEDEQEGKMTLRAVLAILREHDREISDVNQRMFSASFRLVDALRAVQPMFPSTMDEPDEPQHQHHHHHHHDSLDPFLLDLELVFADVLDVLTLLVHAKTHQNESEIPLMAAVDAMLHRLAGS</sequence>
<evidence type="ECO:0000256" key="9">
    <source>
        <dbReference type="SAM" id="MobiDB-lite"/>
    </source>
</evidence>
<proteinExistence type="predicted"/>
<dbReference type="Proteomes" id="UP000794436">
    <property type="component" value="Unassembled WGS sequence"/>
</dbReference>
<dbReference type="SMART" id="SM00698">
    <property type="entry name" value="MORN"/>
    <property type="match status" value="9"/>
</dbReference>